<evidence type="ECO:0000313" key="8">
    <source>
        <dbReference type="Proteomes" id="UP000027265"/>
    </source>
</evidence>
<proteinExistence type="predicted"/>
<name>A0A067P5E6_9AGAM</name>
<gene>
    <name evidence="7" type="ORF">JAAARDRAFT_74442</name>
</gene>
<organism evidence="7 8">
    <name type="scientific">Jaapia argillacea MUCL 33604</name>
    <dbReference type="NCBI Taxonomy" id="933084"/>
    <lineage>
        <taxon>Eukaryota</taxon>
        <taxon>Fungi</taxon>
        <taxon>Dikarya</taxon>
        <taxon>Basidiomycota</taxon>
        <taxon>Agaricomycotina</taxon>
        <taxon>Agaricomycetes</taxon>
        <taxon>Agaricomycetidae</taxon>
        <taxon>Jaapiales</taxon>
        <taxon>Jaapiaceae</taxon>
        <taxon>Jaapia</taxon>
    </lineage>
</organism>
<evidence type="ECO:0000256" key="2">
    <source>
        <dbReference type="ARBA" id="ARBA00022692"/>
    </source>
</evidence>
<keyword evidence="8" id="KW-1185">Reference proteome</keyword>
<evidence type="ECO:0000256" key="1">
    <source>
        <dbReference type="ARBA" id="ARBA00004167"/>
    </source>
</evidence>
<dbReference type="EMBL" id="KL197769">
    <property type="protein sequence ID" value="KDQ49969.1"/>
    <property type="molecule type" value="Genomic_DNA"/>
</dbReference>
<evidence type="ECO:0000256" key="5">
    <source>
        <dbReference type="SAM" id="MobiDB-lite"/>
    </source>
</evidence>
<dbReference type="GO" id="GO:0016020">
    <property type="term" value="C:membrane"/>
    <property type="evidence" value="ECO:0007669"/>
    <property type="project" value="UniProtKB-SubCell"/>
</dbReference>
<evidence type="ECO:0000256" key="4">
    <source>
        <dbReference type="ARBA" id="ARBA00023136"/>
    </source>
</evidence>
<feature type="region of interest" description="Disordered" evidence="5">
    <location>
        <begin position="179"/>
        <end position="249"/>
    </location>
</feature>
<feature type="transmembrane region" description="Helical" evidence="6">
    <location>
        <begin position="255"/>
        <end position="277"/>
    </location>
</feature>
<dbReference type="GO" id="GO:0071944">
    <property type="term" value="C:cell periphery"/>
    <property type="evidence" value="ECO:0007669"/>
    <property type="project" value="UniProtKB-ARBA"/>
</dbReference>
<keyword evidence="3 6" id="KW-1133">Transmembrane helix</keyword>
<dbReference type="OrthoDB" id="2576311at2759"/>
<evidence type="ECO:0000256" key="6">
    <source>
        <dbReference type="SAM" id="Phobius"/>
    </source>
</evidence>
<accession>A0A067P5E6</accession>
<comment type="subcellular location">
    <subcellularLocation>
        <location evidence="1">Membrane</location>
        <topology evidence="1">Single-pass membrane protein</topology>
    </subcellularLocation>
</comment>
<feature type="compositionally biased region" description="Low complexity" evidence="5">
    <location>
        <begin position="194"/>
        <end position="249"/>
    </location>
</feature>
<keyword evidence="2 6" id="KW-0812">Transmembrane</keyword>
<evidence type="ECO:0000313" key="7">
    <source>
        <dbReference type="EMBL" id="KDQ49969.1"/>
    </source>
</evidence>
<dbReference type="PANTHER" id="PTHR15549">
    <property type="entry name" value="PAIRED IMMUNOGLOBULIN-LIKE TYPE 2 RECEPTOR"/>
    <property type="match status" value="1"/>
</dbReference>
<reference evidence="8" key="1">
    <citation type="journal article" date="2014" name="Proc. Natl. Acad. Sci. U.S.A.">
        <title>Extensive sampling of basidiomycete genomes demonstrates inadequacy of the white-rot/brown-rot paradigm for wood decay fungi.</title>
        <authorList>
            <person name="Riley R."/>
            <person name="Salamov A.A."/>
            <person name="Brown D.W."/>
            <person name="Nagy L.G."/>
            <person name="Floudas D."/>
            <person name="Held B.W."/>
            <person name="Levasseur A."/>
            <person name="Lombard V."/>
            <person name="Morin E."/>
            <person name="Otillar R."/>
            <person name="Lindquist E.A."/>
            <person name="Sun H."/>
            <person name="LaButti K.M."/>
            <person name="Schmutz J."/>
            <person name="Jabbour D."/>
            <person name="Luo H."/>
            <person name="Baker S.E."/>
            <person name="Pisabarro A.G."/>
            <person name="Walton J.D."/>
            <person name="Blanchette R.A."/>
            <person name="Henrissat B."/>
            <person name="Martin F."/>
            <person name="Cullen D."/>
            <person name="Hibbett D.S."/>
            <person name="Grigoriev I.V."/>
        </authorList>
    </citation>
    <scope>NUCLEOTIDE SEQUENCE [LARGE SCALE GENOMIC DNA]</scope>
    <source>
        <strain evidence="8">MUCL 33604</strain>
    </source>
</reference>
<protein>
    <submittedName>
        <fullName evidence="7">Uncharacterized protein</fullName>
    </submittedName>
</protein>
<dbReference type="Proteomes" id="UP000027265">
    <property type="component" value="Unassembled WGS sequence"/>
</dbReference>
<dbReference type="InterPro" id="IPR051694">
    <property type="entry name" value="Immunoregulatory_rcpt-like"/>
</dbReference>
<sequence>MRSLSSIVLQALRPRIISLQQENMDVLTLVLLLAWFWFSALDVRVGVFAAPQCTIASPLSQNSLGQSPCVVIVDLWAYCTGLDETWQPLLPTESYAGPDAALGEVNPCSCSSVAYSMMSACGYCQGAAWTSWALYIAQCAGAQNTGFPSPIPAGINIPHWAYIGPTTWSDGFWDPVAATSIGDSPESSAGGGTSATTAAASTQSNTPSTRLPSSSTTITFVSGSATATNSASSPPKSPPAASTSASSKASNVGPIVGGVVAGVVVIAGAAVAVMWLCMRRRPQDEHQGA</sequence>
<dbReference type="InParanoid" id="A0A067P5E6"/>
<dbReference type="AlphaFoldDB" id="A0A067P5E6"/>
<keyword evidence="4 6" id="KW-0472">Membrane</keyword>
<dbReference type="HOGENOM" id="CLU_053888_0_0_1"/>
<evidence type="ECO:0000256" key="3">
    <source>
        <dbReference type="ARBA" id="ARBA00022989"/>
    </source>
</evidence>